<dbReference type="RefSeq" id="WP_176279836.1">
    <property type="nucleotide sequence ID" value="NZ_JABWMH010000003.1"/>
</dbReference>
<reference evidence="2 3" key="1">
    <citation type="submission" date="2020-06" db="EMBL/GenBank/DDBJ databases">
        <authorList>
            <person name="Kim S.-J."/>
            <person name="Park S.-J."/>
        </authorList>
    </citation>
    <scope>NUCLEOTIDE SEQUENCE [LARGE SCALE GENOMIC DNA]</scope>
    <source>
        <strain evidence="2 3">SW-151</strain>
    </source>
</reference>
<evidence type="ECO:0000256" key="1">
    <source>
        <dbReference type="SAM" id="MobiDB-lite"/>
    </source>
</evidence>
<feature type="compositionally biased region" description="Basic and acidic residues" evidence="1">
    <location>
        <begin position="186"/>
        <end position="201"/>
    </location>
</feature>
<dbReference type="SUPFAM" id="SSF48452">
    <property type="entry name" value="TPR-like"/>
    <property type="match status" value="1"/>
</dbReference>
<dbReference type="InterPro" id="IPR011990">
    <property type="entry name" value="TPR-like_helical_dom_sf"/>
</dbReference>
<keyword evidence="3" id="KW-1185">Reference proteome</keyword>
<name>A0ABX2N3U3_9SPHN</name>
<evidence type="ECO:0000313" key="3">
    <source>
        <dbReference type="Proteomes" id="UP000652427"/>
    </source>
</evidence>
<dbReference type="Gene3D" id="1.25.40.10">
    <property type="entry name" value="Tetratricopeptide repeat domain"/>
    <property type="match status" value="1"/>
</dbReference>
<comment type="caution">
    <text evidence="2">The sequence shown here is derived from an EMBL/GenBank/DDBJ whole genome shotgun (WGS) entry which is preliminary data.</text>
</comment>
<protein>
    <recommendedName>
        <fullName evidence="4">Tetratricopeptide repeat protein</fullName>
    </recommendedName>
</protein>
<dbReference type="EMBL" id="JABWMH010000003">
    <property type="protein sequence ID" value="NVD28375.1"/>
    <property type="molecule type" value="Genomic_DNA"/>
</dbReference>
<feature type="compositionally biased region" description="Gly residues" evidence="1">
    <location>
        <begin position="216"/>
        <end position="225"/>
    </location>
</feature>
<dbReference type="Proteomes" id="UP000652427">
    <property type="component" value="Unassembled WGS sequence"/>
</dbReference>
<organism evidence="2 3">
    <name type="scientific">Parasphingorhabdus flavimaris</name>
    <dbReference type="NCBI Taxonomy" id="266812"/>
    <lineage>
        <taxon>Bacteria</taxon>
        <taxon>Pseudomonadati</taxon>
        <taxon>Pseudomonadota</taxon>
        <taxon>Alphaproteobacteria</taxon>
        <taxon>Sphingomonadales</taxon>
        <taxon>Sphingomonadaceae</taxon>
        <taxon>Parasphingorhabdus</taxon>
    </lineage>
</organism>
<evidence type="ECO:0000313" key="2">
    <source>
        <dbReference type="EMBL" id="NVD28375.1"/>
    </source>
</evidence>
<accession>A0ABX2N3U3</accession>
<sequence>MKAQKILLLITAGAMASGVNARDRKLDIDVQINSDASQSAASMEQSHFLIRNRQYGLAVDGLRKIIRSQPDNAKAYSAIAVAYDGLGRPDLARKNFEMALAYAPLEERHYRNLARHLDTNGERALARNIMNDFEIARAQKAQDNVSPVMEPALDITALLTRLDRENPSVASKILDDRPSDPAPEAPVKRDSAIVIGDDRWSSKSAAILEPDNVGNGTSGDKGGGQDATTGGTEQSYAISSTTIDDLDATIADIYKGLGIADAELDASIPDPEKAEPLEQIARSHASFSDEHNVQTASIQSEPNLADWLNNLSEHQADGAREVQLLERQKPSRFTPMESQVSTGNFQLVRQSLGEVLLTSKRTDFLAPKPVRSASRAMDSLSQQKRLGARQEDAGHYLAAIRSVVDSGANRTAMASTDVLATLAMKQLDVAMADLAKKRHSRLPRIDQGPSRQLRTIAAMLYREADAARTFRLPPARQNIRVTLFYRNEAACVA</sequence>
<evidence type="ECO:0008006" key="4">
    <source>
        <dbReference type="Google" id="ProtNLM"/>
    </source>
</evidence>
<proteinExistence type="predicted"/>
<gene>
    <name evidence="2" type="ORF">HUO14_10725</name>
</gene>
<feature type="region of interest" description="Disordered" evidence="1">
    <location>
        <begin position="169"/>
        <end position="232"/>
    </location>
</feature>